<comment type="similarity">
    <text evidence="2 8">Belongs to the short-chain dehydrogenases/reductases (SDR) family.</text>
</comment>
<dbReference type="InterPro" id="IPR011284">
    <property type="entry name" value="3oxo_ACP_reduc"/>
</dbReference>
<dbReference type="EMBL" id="CP098400">
    <property type="protein sequence ID" value="URW80684.1"/>
    <property type="molecule type" value="Genomic_DNA"/>
</dbReference>
<dbReference type="EC" id="1.1.1.100" evidence="8"/>
<comment type="function">
    <text evidence="1 8">Catalyzes the NADPH-dependent reduction of beta-ketoacyl-ACP substrates to beta-hydroxyacyl-ACP products, the first reductive step in the elongation cycle of fatty acid biosynthesis.</text>
</comment>
<keyword evidence="11" id="KW-1185">Reference proteome</keyword>
<dbReference type="PANTHER" id="PTHR42879:SF2">
    <property type="entry name" value="3-OXOACYL-[ACYL-CARRIER-PROTEIN] REDUCTASE FABG"/>
    <property type="match status" value="1"/>
</dbReference>
<dbReference type="Gene3D" id="3.40.50.720">
    <property type="entry name" value="NAD(P)-binding Rossmann-like Domain"/>
    <property type="match status" value="1"/>
</dbReference>
<dbReference type="NCBIfam" id="TIGR01830">
    <property type="entry name" value="3oxo_ACP_reduc"/>
    <property type="match status" value="1"/>
</dbReference>
<keyword evidence="4 8" id="KW-0560">Oxidoreductase</keyword>
<feature type="binding site" evidence="7">
    <location>
        <begin position="13"/>
        <end position="16"/>
    </location>
    <ligand>
        <name>NADP(+)</name>
        <dbReference type="ChEBI" id="CHEBI:58349"/>
    </ligand>
</feature>
<keyword evidence="8" id="KW-0276">Fatty acid metabolism</keyword>
<evidence type="ECO:0000256" key="5">
    <source>
        <dbReference type="ARBA" id="ARBA00048508"/>
    </source>
</evidence>
<evidence type="ECO:0000256" key="6">
    <source>
        <dbReference type="PIRSR" id="PIRSR611284-1"/>
    </source>
</evidence>
<evidence type="ECO:0000256" key="4">
    <source>
        <dbReference type="ARBA" id="ARBA00023002"/>
    </source>
</evidence>
<evidence type="ECO:0000313" key="10">
    <source>
        <dbReference type="EMBL" id="URW80684.1"/>
    </source>
</evidence>
<dbReference type="RefSeq" id="WP_250725055.1">
    <property type="nucleotide sequence ID" value="NZ_CP098400.1"/>
</dbReference>
<keyword evidence="8" id="KW-0443">Lipid metabolism</keyword>
<keyword evidence="8" id="KW-0444">Lipid biosynthesis</keyword>
<protein>
    <recommendedName>
        <fullName evidence="8">3-oxoacyl-[acyl-carrier-protein] reductase</fullName>
        <ecNumber evidence="8">1.1.1.100</ecNumber>
    </recommendedName>
</protein>
<dbReference type="GO" id="GO:0004316">
    <property type="term" value="F:3-oxoacyl-[acyl-carrier-protein] reductase (NADPH) activity"/>
    <property type="evidence" value="ECO:0007669"/>
    <property type="project" value="UniProtKB-UniRule"/>
</dbReference>
<feature type="binding site" evidence="7">
    <location>
        <position position="91"/>
    </location>
    <ligand>
        <name>NADP(+)</name>
        <dbReference type="ChEBI" id="CHEBI:58349"/>
    </ligand>
</feature>
<feature type="active site" description="Proton acceptor" evidence="6">
    <location>
        <position position="156"/>
    </location>
</feature>
<feature type="domain" description="Ketoreductase" evidence="9">
    <location>
        <begin position="7"/>
        <end position="189"/>
    </location>
</feature>
<dbReference type="FunFam" id="3.40.50.720:FF:000115">
    <property type="entry name" value="3-oxoacyl-[acyl-carrier-protein] reductase FabG"/>
    <property type="match status" value="1"/>
</dbReference>
<reference evidence="10" key="1">
    <citation type="submission" date="2022-05" db="EMBL/GenBank/DDBJ databases">
        <authorList>
            <person name="Sun X."/>
        </authorList>
    </citation>
    <scope>NUCLEOTIDE SEQUENCE</scope>
    <source>
        <strain evidence="10">Ai-910</strain>
    </source>
</reference>
<dbReference type="PANTHER" id="PTHR42879">
    <property type="entry name" value="3-OXOACYL-(ACYL-CARRIER-PROTEIN) REDUCTASE"/>
    <property type="match status" value="1"/>
</dbReference>
<comment type="catalytic activity">
    <reaction evidence="5 8">
        <text>a (3R)-hydroxyacyl-[ACP] + NADP(+) = a 3-oxoacyl-[ACP] + NADPH + H(+)</text>
        <dbReference type="Rhea" id="RHEA:17397"/>
        <dbReference type="Rhea" id="RHEA-COMP:9916"/>
        <dbReference type="Rhea" id="RHEA-COMP:9945"/>
        <dbReference type="ChEBI" id="CHEBI:15378"/>
        <dbReference type="ChEBI" id="CHEBI:57783"/>
        <dbReference type="ChEBI" id="CHEBI:58349"/>
        <dbReference type="ChEBI" id="CHEBI:78776"/>
        <dbReference type="ChEBI" id="CHEBI:78827"/>
        <dbReference type="EC" id="1.1.1.100"/>
    </reaction>
</comment>
<dbReference type="SUPFAM" id="SSF51735">
    <property type="entry name" value="NAD(P)-binding Rossmann-fold domains"/>
    <property type="match status" value="1"/>
</dbReference>
<dbReference type="Proteomes" id="UP001056426">
    <property type="component" value="Chromosome"/>
</dbReference>
<evidence type="ECO:0000256" key="2">
    <source>
        <dbReference type="ARBA" id="ARBA00006484"/>
    </source>
</evidence>
<comment type="subunit">
    <text evidence="8">Homotetramer.</text>
</comment>
<keyword evidence="3 7" id="KW-0521">NADP</keyword>
<accession>A0A9J6ZRX3</accession>
<evidence type="ECO:0000313" key="11">
    <source>
        <dbReference type="Proteomes" id="UP001056426"/>
    </source>
</evidence>
<dbReference type="Pfam" id="PF13561">
    <property type="entry name" value="adh_short_C2"/>
    <property type="match status" value="1"/>
</dbReference>
<sequence length="248" mass="26293">MKLLEGKTAIITGAARGIGKAIAVRYAQEGCNIAFTDLAINESAEQTEKEIAALGVKVKGYASNAANYDDTMRVVEEIVKEFGRVDILVNNAGITKDGALKRMTEDQWDAVIAVNLKSVFNFTKAVQPIMWKQAGGSVINMSSVVGVSGNANQINYSASKAGIIGFTKSAAKEMGVRGIRHNAVAPGFIITEMTGVLPEDVKKAWEAQIPMKRGGTPEDVANVCVFLASDLSSYVTGQVINVCGGMNT</sequence>
<dbReference type="AlphaFoldDB" id="A0A9J6ZRX3"/>
<evidence type="ECO:0000256" key="8">
    <source>
        <dbReference type="RuleBase" id="RU366074"/>
    </source>
</evidence>
<dbReference type="PRINTS" id="PR00081">
    <property type="entry name" value="GDHRDH"/>
</dbReference>
<dbReference type="InterPro" id="IPR057326">
    <property type="entry name" value="KR_dom"/>
</dbReference>
<dbReference type="KEGG" id="alkq:M9189_04880"/>
<dbReference type="NCBIfam" id="NF009466">
    <property type="entry name" value="PRK12826.1-2"/>
    <property type="match status" value="1"/>
</dbReference>
<name>A0A9J6ZRX3_9BACT</name>
<dbReference type="PRINTS" id="PR00080">
    <property type="entry name" value="SDRFAMILY"/>
</dbReference>
<evidence type="ECO:0000256" key="7">
    <source>
        <dbReference type="PIRSR" id="PIRSR611284-2"/>
    </source>
</evidence>
<keyword evidence="8" id="KW-0275">Fatty acid biosynthesis</keyword>
<gene>
    <name evidence="10" type="primary">fabG</name>
    <name evidence="10" type="ORF">M9189_04880</name>
</gene>
<dbReference type="CDD" id="cd05333">
    <property type="entry name" value="BKR_SDR_c"/>
    <property type="match status" value="1"/>
</dbReference>
<dbReference type="InterPro" id="IPR002347">
    <property type="entry name" value="SDR_fam"/>
</dbReference>
<dbReference type="GO" id="GO:0006633">
    <property type="term" value="P:fatty acid biosynthetic process"/>
    <property type="evidence" value="ECO:0007669"/>
    <property type="project" value="UniProtKB-KW"/>
</dbReference>
<feature type="binding site" evidence="7">
    <location>
        <position position="189"/>
    </location>
    <ligand>
        <name>NADP(+)</name>
        <dbReference type="ChEBI" id="CHEBI:58349"/>
    </ligand>
</feature>
<organism evidence="10 11">
    <name type="scientific">Xiashengella succiniciproducens</name>
    <dbReference type="NCBI Taxonomy" id="2949635"/>
    <lineage>
        <taxon>Bacteria</taxon>
        <taxon>Pseudomonadati</taxon>
        <taxon>Bacteroidota</taxon>
        <taxon>Bacteroidia</taxon>
        <taxon>Marinilabiliales</taxon>
        <taxon>Marinilabiliaceae</taxon>
        <taxon>Xiashengella</taxon>
    </lineage>
</organism>
<dbReference type="InterPro" id="IPR020904">
    <property type="entry name" value="Sc_DH/Rdtase_CS"/>
</dbReference>
<evidence type="ECO:0000256" key="3">
    <source>
        <dbReference type="ARBA" id="ARBA00022857"/>
    </source>
</evidence>
<comment type="pathway">
    <text evidence="8">Lipid metabolism; fatty acid biosynthesis.</text>
</comment>
<dbReference type="NCBIfam" id="NF005559">
    <property type="entry name" value="PRK07231.1"/>
    <property type="match status" value="1"/>
</dbReference>
<dbReference type="SMART" id="SM00822">
    <property type="entry name" value="PKS_KR"/>
    <property type="match status" value="1"/>
</dbReference>
<feature type="binding site" evidence="7">
    <location>
        <begin position="156"/>
        <end position="160"/>
    </location>
    <ligand>
        <name>NADP(+)</name>
        <dbReference type="ChEBI" id="CHEBI:58349"/>
    </ligand>
</feature>
<dbReference type="PROSITE" id="PS00061">
    <property type="entry name" value="ADH_SHORT"/>
    <property type="match status" value="1"/>
</dbReference>
<evidence type="ECO:0000259" key="9">
    <source>
        <dbReference type="SMART" id="SM00822"/>
    </source>
</evidence>
<proteinExistence type="inferred from homology"/>
<evidence type="ECO:0000256" key="1">
    <source>
        <dbReference type="ARBA" id="ARBA00002607"/>
    </source>
</evidence>
<reference evidence="10" key="2">
    <citation type="submission" date="2022-06" db="EMBL/GenBank/DDBJ databases">
        <title>Xiashengella guii gen. nov. sp. nov., a bacterium isolated form anaerobic digestion tank.</title>
        <authorList>
            <person name="Huang H."/>
        </authorList>
    </citation>
    <scope>NUCLEOTIDE SEQUENCE</scope>
    <source>
        <strain evidence="10">Ai-910</strain>
    </source>
</reference>
<dbReference type="InterPro" id="IPR050259">
    <property type="entry name" value="SDR"/>
</dbReference>
<dbReference type="InterPro" id="IPR036291">
    <property type="entry name" value="NAD(P)-bd_dom_sf"/>
</dbReference>
<dbReference type="GO" id="GO:0051287">
    <property type="term" value="F:NAD binding"/>
    <property type="evidence" value="ECO:0007669"/>
    <property type="project" value="UniProtKB-UniRule"/>
</dbReference>